<dbReference type="Pfam" id="PF02518">
    <property type="entry name" value="HATPase_c"/>
    <property type="match status" value="1"/>
</dbReference>
<dbReference type="OrthoDB" id="9813151at2"/>
<keyword evidence="5" id="KW-0808">Transferase</keyword>
<evidence type="ECO:0000256" key="7">
    <source>
        <dbReference type="ARBA" id="ARBA00023012"/>
    </source>
</evidence>
<evidence type="ECO:0000256" key="2">
    <source>
        <dbReference type="ARBA" id="ARBA00004236"/>
    </source>
</evidence>
<evidence type="ECO:0000259" key="9">
    <source>
        <dbReference type="PROSITE" id="PS50109"/>
    </source>
</evidence>
<comment type="caution">
    <text evidence="12">The sequence shown here is derived from an EMBL/GenBank/DDBJ whole genome shotgun (WGS) entry which is preliminary data.</text>
</comment>
<evidence type="ECO:0000256" key="1">
    <source>
        <dbReference type="ARBA" id="ARBA00000085"/>
    </source>
</evidence>
<dbReference type="InterPro" id="IPR004358">
    <property type="entry name" value="Sig_transdc_His_kin-like_C"/>
</dbReference>
<organism evidence="12 13">
    <name type="scientific">Mumia zhuanghuii</name>
    <dbReference type="NCBI Taxonomy" id="2585211"/>
    <lineage>
        <taxon>Bacteria</taxon>
        <taxon>Bacillati</taxon>
        <taxon>Actinomycetota</taxon>
        <taxon>Actinomycetes</taxon>
        <taxon>Propionibacteriales</taxon>
        <taxon>Nocardioidaceae</taxon>
        <taxon>Mumia</taxon>
    </lineage>
</organism>
<evidence type="ECO:0000313" key="11">
    <source>
        <dbReference type="EMBL" id="TNC44153.1"/>
    </source>
</evidence>
<dbReference type="GO" id="GO:0005886">
    <property type="term" value="C:plasma membrane"/>
    <property type="evidence" value="ECO:0007669"/>
    <property type="project" value="UniProtKB-SubCell"/>
</dbReference>
<dbReference type="InterPro" id="IPR003594">
    <property type="entry name" value="HATPase_dom"/>
</dbReference>
<proteinExistence type="predicted"/>
<evidence type="ECO:0000259" key="10">
    <source>
        <dbReference type="PROSITE" id="PS50112"/>
    </source>
</evidence>
<dbReference type="PROSITE" id="PS50112">
    <property type="entry name" value="PAS"/>
    <property type="match status" value="1"/>
</dbReference>
<accession>A0A5C4MRG9</accession>
<dbReference type="PANTHER" id="PTHR43711:SF1">
    <property type="entry name" value="HISTIDINE KINASE 1"/>
    <property type="match status" value="1"/>
</dbReference>
<dbReference type="EMBL" id="VDFR01000040">
    <property type="protein sequence ID" value="TNC47970.1"/>
    <property type="molecule type" value="Genomic_DNA"/>
</dbReference>
<dbReference type="SMART" id="SM00387">
    <property type="entry name" value="HATPase_c"/>
    <property type="match status" value="1"/>
</dbReference>
<dbReference type="AlphaFoldDB" id="A0A5C4MRG9"/>
<dbReference type="SMART" id="SM00388">
    <property type="entry name" value="HisKA"/>
    <property type="match status" value="1"/>
</dbReference>
<feature type="domain" description="Histidine kinase" evidence="9">
    <location>
        <begin position="200"/>
        <end position="412"/>
    </location>
</feature>
<feature type="compositionally biased region" description="Low complexity" evidence="8">
    <location>
        <begin position="32"/>
        <end position="50"/>
    </location>
</feature>
<dbReference type="SMART" id="SM00091">
    <property type="entry name" value="PAS"/>
    <property type="match status" value="1"/>
</dbReference>
<gene>
    <name evidence="12" type="ORF">FHE65_08510</name>
    <name evidence="11" type="ORF">FHE65_17175</name>
</gene>
<keyword evidence="7" id="KW-0902">Two-component regulatory system</keyword>
<protein>
    <recommendedName>
        <fullName evidence="3">histidine kinase</fullName>
        <ecNumber evidence="3">2.7.13.3</ecNumber>
    </recommendedName>
</protein>
<dbReference type="Gene3D" id="1.10.287.130">
    <property type="match status" value="1"/>
</dbReference>
<dbReference type="Proteomes" id="UP000306740">
    <property type="component" value="Unassembled WGS sequence"/>
</dbReference>
<dbReference type="PROSITE" id="PS50109">
    <property type="entry name" value="HIS_KIN"/>
    <property type="match status" value="1"/>
</dbReference>
<evidence type="ECO:0000256" key="6">
    <source>
        <dbReference type="ARBA" id="ARBA00022777"/>
    </source>
</evidence>
<name>A0A5C4MRG9_9ACTN</name>
<feature type="domain" description="PAS" evidence="10">
    <location>
        <begin position="77"/>
        <end position="113"/>
    </location>
</feature>
<dbReference type="CDD" id="cd00130">
    <property type="entry name" value="PAS"/>
    <property type="match status" value="1"/>
</dbReference>
<evidence type="ECO:0000313" key="12">
    <source>
        <dbReference type="EMBL" id="TNC47970.1"/>
    </source>
</evidence>
<reference evidence="12 13" key="1">
    <citation type="submission" date="2019-05" db="EMBL/GenBank/DDBJ databases">
        <title>Mumia sp. nov., isolated from the intestinal contents of plateau pika (Ochotona curzoniae) in the Qinghai-Tibet plateau of China.</title>
        <authorList>
            <person name="Tian Z."/>
        </authorList>
    </citation>
    <scope>NUCLEOTIDE SEQUENCE [LARGE SCALE GENOMIC DNA]</scope>
    <source>
        <strain evidence="13">527</strain>
        <strain evidence="12">Z527</strain>
    </source>
</reference>
<dbReference type="EC" id="2.7.13.3" evidence="3"/>
<feature type="region of interest" description="Disordered" evidence="8">
    <location>
        <begin position="1"/>
        <end position="74"/>
    </location>
</feature>
<dbReference type="Gene3D" id="3.30.565.10">
    <property type="entry name" value="Histidine kinase-like ATPase, C-terminal domain"/>
    <property type="match status" value="1"/>
</dbReference>
<dbReference type="FunFam" id="1.10.287.130:FF:000001">
    <property type="entry name" value="Two-component sensor histidine kinase"/>
    <property type="match status" value="1"/>
</dbReference>
<dbReference type="InterPro" id="IPR000014">
    <property type="entry name" value="PAS"/>
</dbReference>
<feature type="compositionally biased region" description="Polar residues" evidence="8">
    <location>
        <begin position="1"/>
        <end position="11"/>
    </location>
</feature>
<feature type="compositionally biased region" description="Basic residues" evidence="8">
    <location>
        <begin position="22"/>
        <end position="31"/>
    </location>
</feature>
<dbReference type="Pfam" id="PF08448">
    <property type="entry name" value="PAS_4"/>
    <property type="match status" value="1"/>
</dbReference>
<dbReference type="InterPro" id="IPR005467">
    <property type="entry name" value="His_kinase_dom"/>
</dbReference>
<dbReference type="InterPro" id="IPR013656">
    <property type="entry name" value="PAS_4"/>
</dbReference>
<keyword evidence="4" id="KW-0597">Phosphoprotein</keyword>
<dbReference type="InterPro" id="IPR003661">
    <property type="entry name" value="HisK_dim/P_dom"/>
</dbReference>
<evidence type="ECO:0000313" key="13">
    <source>
        <dbReference type="Proteomes" id="UP000306740"/>
    </source>
</evidence>
<dbReference type="PRINTS" id="PR00344">
    <property type="entry name" value="BCTRLSENSOR"/>
</dbReference>
<dbReference type="InterPro" id="IPR035965">
    <property type="entry name" value="PAS-like_dom_sf"/>
</dbReference>
<dbReference type="Gene3D" id="3.30.450.20">
    <property type="entry name" value="PAS domain"/>
    <property type="match status" value="1"/>
</dbReference>
<dbReference type="EMBL" id="VDFR01000076">
    <property type="protein sequence ID" value="TNC44153.1"/>
    <property type="molecule type" value="Genomic_DNA"/>
</dbReference>
<comment type="catalytic activity">
    <reaction evidence="1">
        <text>ATP + protein L-histidine = ADP + protein N-phospho-L-histidine.</text>
        <dbReference type="EC" id="2.7.13.3"/>
    </reaction>
</comment>
<dbReference type="InterPro" id="IPR036097">
    <property type="entry name" value="HisK_dim/P_sf"/>
</dbReference>
<dbReference type="CDD" id="cd00082">
    <property type="entry name" value="HisKA"/>
    <property type="match status" value="1"/>
</dbReference>
<dbReference type="PANTHER" id="PTHR43711">
    <property type="entry name" value="TWO-COMPONENT HISTIDINE KINASE"/>
    <property type="match status" value="1"/>
</dbReference>
<evidence type="ECO:0000256" key="4">
    <source>
        <dbReference type="ARBA" id="ARBA00022553"/>
    </source>
</evidence>
<evidence type="ECO:0000256" key="5">
    <source>
        <dbReference type="ARBA" id="ARBA00022679"/>
    </source>
</evidence>
<dbReference type="CDD" id="cd00075">
    <property type="entry name" value="HATPase"/>
    <property type="match status" value="1"/>
</dbReference>
<feature type="compositionally biased region" description="Pro residues" evidence="8">
    <location>
        <begin position="51"/>
        <end position="63"/>
    </location>
</feature>
<dbReference type="SUPFAM" id="SSF55785">
    <property type="entry name" value="PYP-like sensor domain (PAS domain)"/>
    <property type="match status" value="1"/>
</dbReference>
<dbReference type="InterPro" id="IPR050736">
    <property type="entry name" value="Sensor_HK_Regulatory"/>
</dbReference>
<dbReference type="SUPFAM" id="SSF55874">
    <property type="entry name" value="ATPase domain of HSP90 chaperone/DNA topoisomerase II/histidine kinase"/>
    <property type="match status" value="1"/>
</dbReference>
<dbReference type="InterPro" id="IPR036890">
    <property type="entry name" value="HATPase_C_sf"/>
</dbReference>
<evidence type="ECO:0000256" key="8">
    <source>
        <dbReference type="SAM" id="MobiDB-lite"/>
    </source>
</evidence>
<comment type="subcellular location">
    <subcellularLocation>
        <location evidence="2">Cell membrane</location>
    </subcellularLocation>
</comment>
<dbReference type="SUPFAM" id="SSF47384">
    <property type="entry name" value="Homodimeric domain of signal transducing histidine kinase"/>
    <property type="match status" value="1"/>
</dbReference>
<dbReference type="GO" id="GO:0000155">
    <property type="term" value="F:phosphorelay sensor kinase activity"/>
    <property type="evidence" value="ECO:0007669"/>
    <property type="project" value="InterPro"/>
</dbReference>
<evidence type="ECO:0000256" key="3">
    <source>
        <dbReference type="ARBA" id="ARBA00012438"/>
    </source>
</evidence>
<keyword evidence="6" id="KW-0418">Kinase</keyword>
<dbReference type="Pfam" id="PF00512">
    <property type="entry name" value="HisKA"/>
    <property type="match status" value="1"/>
</dbReference>
<sequence length="422" mass="45593">MRPSATVSSTVRPPGSSATRRGVSRPRRGRSPTRWSPSRSTGGPRASTSRRPPPSACTPPPASPTTGEPEEPGVIDVDLVPDGIVIADADGIVTRVNASATRILRRSAEELIGLHVETALPLDDLAGNSWFECLRPYDGLAIRSRISELSWHTPDGAELLVTASLVREEPRGRVTQLVVSFRTANARAHRDRARSDLVATVAHELRSPLTGIKGFTATLLNNWDRFSDEQRQLMLETVDSDADRLSRLITDLLDAARIDSGRLTLRPQPLDLAEATRRVLESVSAGSGLRLAVSADDDLPRVWVDADRFSQVVTNLVENAQRHGSGVRDVVVRRASDGRDGVELVVSDFGDGIPSDVQARMFTRFWRSGERGGTGLGLYIIKGVVDGHGGAITVGDGPRGGAEVSVWFPENVPDVIRDAPRN</sequence>